<evidence type="ECO:0000313" key="3">
    <source>
        <dbReference type="Proteomes" id="UP000609172"/>
    </source>
</evidence>
<feature type="signal peptide" evidence="1">
    <location>
        <begin position="1"/>
        <end position="27"/>
    </location>
</feature>
<reference evidence="2" key="1">
    <citation type="submission" date="2020-12" db="EMBL/GenBank/DDBJ databases">
        <title>Bacterial novel species Flavobacterium sp. SE-1-e isolated from soil.</title>
        <authorList>
            <person name="Jung H.-Y."/>
        </authorList>
    </citation>
    <scope>NUCLEOTIDE SEQUENCE</scope>
    <source>
        <strain evidence="2">SE-1-e</strain>
    </source>
</reference>
<keyword evidence="3" id="KW-1185">Reference proteome</keyword>
<name>A0A934PLB3_9FLAO</name>
<comment type="caution">
    <text evidence="2">The sequence shown here is derived from an EMBL/GenBank/DDBJ whole genome shotgun (WGS) entry which is preliminary data.</text>
</comment>
<feature type="chain" id="PRO_5036675739" evidence="1">
    <location>
        <begin position="28"/>
        <end position="187"/>
    </location>
</feature>
<evidence type="ECO:0000256" key="1">
    <source>
        <dbReference type="SAM" id="SignalP"/>
    </source>
</evidence>
<accession>A0A934PLB3</accession>
<dbReference type="EMBL" id="JAEHFV010000001">
    <property type="protein sequence ID" value="MBK0369038.1"/>
    <property type="molecule type" value="Genomic_DNA"/>
</dbReference>
<keyword evidence="1" id="KW-0732">Signal</keyword>
<dbReference type="AlphaFoldDB" id="A0A934PLB3"/>
<sequence>MWYLKKYKLLKNGWIFLIFLLSAISCSSELDFDQANDLKLTPVFVANLTYFNIPVSAFIENNIDGGVAIDVEDFSPFRDAFFRKNLKKTVLNFEVENSISRAFSVDLLLLNENNIPIDTIRLSVAASNGTTVTVNQTVVFEGERLEALQQMAQVGFIVKMAAGSPLTTDSVGSIQLRSSATIYLEIE</sequence>
<dbReference type="Proteomes" id="UP000609172">
    <property type="component" value="Unassembled WGS sequence"/>
</dbReference>
<gene>
    <name evidence="2" type="ORF">I5M07_04245</name>
</gene>
<dbReference type="PROSITE" id="PS51257">
    <property type="entry name" value="PROKAR_LIPOPROTEIN"/>
    <property type="match status" value="1"/>
</dbReference>
<organism evidence="2 3">
    <name type="scientific">Flavobacterium agrisoli</name>
    <dbReference type="NCBI Taxonomy" id="2793066"/>
    <lineage>
        <taxon>Bacteria</taxon>
        <taxon>Pseudomonadati</taxon>
        <taxon>Bacteroidota</taxon>
        <taxon>Flavobacteriia</taxon>
        <taxon>Flavobacteriales</taxon>
        <taxon>Flavobacteriaceae</taxon>
        <taxon>Flavobacterium</taxon>
    </lineage>
</organism>
<evidence type="ECO:0000313" key="2">
    <source>
        <dbReference type="EMBL" id="MBK0369038.1"/>
    </source>
</evidence>
<protein>
    <submittedName>
        <fullName evidence="2">Uncharacterized protein</fullName>
    </submittedName>
</protein>
<proteinExistence type="predicted"/>